<sequence length="187" mass="22081">MFMRRDFDLNSGEVCTDSAHIYTDSLKEVFRNTMLNQEIIFQKQVHELHRLYGMQKTLMHNISWMEFDQYNLNKNPHIDTLPLIVAFDLVAENYYDIPLPDYEDEPCSISLKLFVGLLCLVCSYAADGVEFDEQTFPFLERVDIWVMEECGIKESWTKLLTLEPSSRTGPFNWVFPINYWKTTNRVL</sequence>
<evidence type="ECO:0000313" key="2">
    <source>
        <dbReference type="Proteomes" id="UP000030645"/>
    </source>
</evidence>
<evidence type="ECO:0008006" key="3">
    <source>
        <dbReference type="Google" id="ProtNLM"/>
    </source>
</evidence>
<dbReference type="Proteomes" id="UP000030645">
    <property type="component" value="Unassembled WGS sequence"/>
</dbReference>
<keyword evidence="2" id="KW-1185">Reference proteome</keyword>
<protein>
    <recommendedName>
        <fullName evidence="3">F-box associated domain-containing protein</fullName>
    </recommendedName>
</protein>
<dbReference type="PANTHER" id="PTHR33167">
    <property type="entry name" value="TRANSCRIPTION FACTOR, PUTATIVE (DUF863)-RELATED"/>
    <property type="match status" value="1"/>
</dbReference>
<gene>
    <name evidence="1" type="ORF">L484_019020</name>
</gene>
<dbReference type="EMBL" id="KE344182">
    <property type="protein sequence ID" value="EXB54461.1"/>
    <property type="molecule type" value="Genomic_DNA"/>
</dbReference>
<dbReference type="AlphaFoldDB" id="W9QU45"/>
<evidence type="ECO:0000313" key="1">
    <source>
        <dbReference type="EMBL" id="EXB54461.1"/>
    </source>
</evidence>
<dbReference type="PANTHER" id="PTHR33167:SF29">
    <property type="entry name" value="T28K15.14 PROTEIN"/>
    <property type="match status" value="1"/>
</dbReference>
<reference evidence="2" key="1">
    <citation type="submission" date="2013-01" db="EMBL/GenBank/DDBJ databases">
        <title>Draft Genome Sequence of a Mulberry Tree, Morus notabilis C.K. Schneid.</title>
        <authorList>
            <person name="He N."/>
            <person name="Zhao S."/>
        </authorList>
    </citation>
    <scope>NUCLEOTIDE SEQUENCE</scope>
</reference>
<name>W9QU45_9ROSA</name>
<accession>W9QU45</accession>
<organism evidence="1 2">
    <name type="scientific">Morus notabilis</name>
    <dbReference type="NCBI Taxonomy" id="981085"/>
    <lineage>
        <taxon>Eukaryota</taxon>
        <taxon>Viridiplantae</taxon>
        <taxon>Streptophyta</taxon>
        <taxon>Embryophyta</taxon>
        <taxon>Tracheophyta</taxon>
        <taxon>Spermatophyta</taxon>
        <taxon>Magnoliopsida</taxon>
        <taxon>eudicotyledons</taxon>
        <taxon>Gunneridae</taxon>
        <taxon>Pentapetalae</taxon>
        <taxon>rosids</taxon>
        <taxon>fabids</taxon>
        <taxon>Rosales</taxon>
        <taxon>Moraceae</taxon>
        <taxon>Moreae</taxon>
        <taxon>Morus</taxon>
    </lineage>
</organism>
<proteinExistence type="predicted"/>